<name>A0A553CQG6_9FLAO</name>
<dbReference type="GO" id="GO:0071555">
    <property type="term" value="P:cell wall organization"/>
    <property type="evidence" value="ECO:0007669"/>
    <property type="project" value="UniProtKB-KW"/>
</dbReference>
<dbReference type="InterPro" id="IPR013221">
    <property type="entry name" value="Mur_ligase_cen"/>
</dbReference>
<dbReference type="GO" id="GO:0009252">
    <property type="term" value="P:peptidoglycan biosynthetic process"/>
    <property type="evidence" value="ECO:0007669"/>
    <property type="project" value="UniProtKB-UniRule"/>
</dbReference>
<comment type="function">
    <text evidence="7 8">Cell wall formation. Catalyzes the addition of glutamate to the nucleotide precursor UDP-N-acetylmuramoyl-L-alanine (UMA).</text>
</comment>
<keyword evidence="7 8" id="KW-0133">Cell shape</keyword>
<comment type="subcellular location">
    <subcellularLocation>
        <location evidence="1 7 8">Cytoplasm</location>
    </subcellularLocation>
</comment>
<evidence type="ECO:0000313" key="12">
    <source>
        <dbReference type="Proteomes" id="UP000318585"/>
    </source>
</evidence>
<evidence type="ECO:0000256" key="7">
    <source>
        <dbReference type="HAMAP-Rule" id="MF_00639"/>
    </source>
</evidence>
<evidence type="ECO:0000259" key="9">
    <source>
        <dbReference type="Pfam" id="PF02875"/>
    </source>
</evidence>
<dbReference type="OrthoDB" id="9809796at2"/>
<keyword evidence="7 8" id="KW-0573">Peptidoglycan synthesis</keyword>
<dbReference type="Gene3D" id="3.90.190.20">
    <property type="entry name" value="Mur ligase, C-terminal domain"/>
    <property type="match status" value="1"/>
</dbReference>
<feature type="binding site" evidence="7">
    <location>
        <begin position="110"/>
        <end position="116"/>
    </location>
    <ligand>
        <name>ATP</name>
        <dbReference type="ChEBI" id="CHEBI:30616"/>
    </ligand>
</feature>
<accession>A0A553CQG6</accession>
<evidence type="ECO:0000256" key="2">
    <source>
        <dbReference type="ARBA" id="ARBA00004752"/>
    </source>
</evidence>
<dbReference type="NCBIfam" id="TIGR01087">
    <property type="entry name" value="murD"/>
    <property type="match status" value="1"/>
</dbReference>
<evidence type="ECO:0000259" key="10">
    <source>
        <dbReference type="Pfam" id="PF08245"/>
    </source>
</evidence>
<evidence type="ECO:0000256" key="5">
    <source>
        <dbReference type="ARBA" id="ARBA00022741"/>
    </source>
</evidence>
<feature type="domain" description="Mur ligase C-terminal" evidence="9">
    <location>
        <begin position="310"/>
        <end position="423"/>
    </location>
</feature>
<dbReference type="SUPFAM" id="SSF53244">
    <property type="entry name" value="MurD-like peptide ligases, peptide-binding domain"/>
    <property type="match status" value="1"/>
</dbReference>
<dbReference type="UniPathway" id="UPA00219"/>
<keyword evidence="3 7" id="KW-0963">Cytoplasm</keyword>
<dbReference type="AlphaFoldDB" id="A0A553CQG6"/>
<evidence type="ECO:0000256" key="3">
    <source>
        <dbReference type="ARBA" id="ARBA00022490"/>
    </source>
</evidence>
<dbReference type="GO" id="GO:0051301">
    <property type="term" value="P:cell division"/>
    <property type="evidence" value="ECO:0007669"/>
    <property type="project" value="UniProtKB-KW"/>
</dbReference>
<dbReference type="GO" id="GO:0008360">
    <property type="term" value="P:regulation of cell shape"/>
    <property type="evidence" value="ECO:0007669"/>
    <property type="project" value="UniProtKB-KW"/>
</dbReference>
<evidence type="ECO:0000313" key="11">
    <source>
        <dbReference type="EMBL" id="TRX22788.1"/>
    </source>
</evidence>
<dbReference type="GO" id="GO:0008764">
    <property type="term" value="F:UDP-N-acetylmuramoylalanine-D-glutamate ligase activity"/>
    <property type="evidence" value="ECO:0007669"/>
    <property type="project" value="UniProtKB-UniRule"/>
</dbReference>
<evidence type="ECO:0000256" key="6">
    <source>
        <dbReference type="ARBA" id="ARBA00022840"/>
    </source>
</evidence>
<gene>
    <name evidence="7" type="primary">murD</name>
    <name evidence="11" type="ORF">FNW17_03200</name>
</gene>
<dbReference type="Gene3D" id="3.40.1190.10">
    <property type="entry name" value="Mur-like, catalytic domain"/>
    <property type="match status" value="1"/>
</dbReference>
<dbReference type="PANTHER" id="PTHR43692">
    <property type="entry name" value="UDP-N-ACETYLMURAMOYLALANINE--D-GLUTAMATE LIGASE"/>
    <property type="match status" value="1"/>
</dbReference>
<dbReference type="GO" id="GO:0005524">
    <property type="term" value="F:ATP binding"/>
    <property type="evidence" value="ECO:0007669"/>
    <property type="project" value="UniProtKB-UniRule"/>
</dbReference>
<dbReference type="PANTHER" id="PTHR43692:SF1">
    <property type="entry name" value="UDP-N-ACETYLMURAMOYLALANINE--D-GLUTAMATE LIGASE"/>
    <property type="match status" value="1"/>
</dbReference>
<keyword evidence="6 7" id="KW-0067">ATP-binding</keyword>
<dbReference type="InterPro" id="IPR005762">
    <property type="entry name" value="MurD"/>
</dbReference>
<dbReference type="InterPro" id="IPR036565">
    <property type="entry name" value="Mur-like_cat_sf"/>
</dbReference>
<comment type="caution">
    <text evidence="11">The sequence shown here is derived from an EMBL/GenBank/DDBJ whole genome shotgun (WGS) entry which is preliminary data.</text>
</comment>
<dbReference type="Gene3D" id="3.40.50.720">
    <property type="entry name" value="NAD(P)-binding Rossmann-like Domain"/>
    <property type="match status" value="1"/>
</dbReference>
<comment type="similarity">
    <text evidence="7">Belongs to the MurCDEF family.</text>
</comment>
<keyword evidence="12" id="KW-1185">Reference proteome</keyword>
<keyword evidence="7 8" id="KW-0961">Cell wall biogenesis/degradation</keyword>
<dbReference type="Pfam" id="PF08245">
    <property type="entry name" value="Mur_ligase_M"/>
    <property type="match status" value="1"/>
</dbReference>
<evidence type="ECO:0000256" key="8">
    <source>
        <dbReference type="RuleBase" id="RU003664"/>
    </source>
</evidence>
<dbReference type="SUPFAM" id="SSF53623">
    <property type="entry name" value="MurD-like peptide ligases, catalytic domain"/>
    <property type="match status" value="1"/>
</dbReference>
<dbReference type="RefSeq" id="WP_144070858.1">
    <property type="nucleotide sequence ID" value="NZ_VJZR01000002.1"/>
</dbReference>
<dbReference type="Proteomes" id="UP000318585">
    <property type="component" value="Unassembled WGS sequence"/>
</dbReference>
<dbReference type="EMBL" id="VJZR01000002">
    <property type="protein sequence ID" value="TRX22788.1"/>
    <property type="molecule type" value="Genomic_DNA"/>
</dbReference>
<dbReference type="SUPFAM" id="SSF51984">
    <property type="entry name" value="MurCD N-terminal domain"/>
    <property type="match status" value="1"/>
</dbReference>
<comment type="pathway">
    <text evidence="2 7 8">Cell wall biogenesis; peptidoglycan biosynthesis.</text>
</comment>
<evidence type="ECO:0000256" key="1">
    <source>
        <dbReference type="ARBA" id="ARBA00004496"/>
    </source>
</evidence>
<sequence>MKRLVILGGGESGVGTAILGKKKGYDVFVSDYGKIKENYKEVLINNGIAWEEEKHTEELILNADLVMKSPGIPEKKSTIVIKLVEKGIPVISEIEFAAPFTKALTIGITGSNGKTTTTMLTYHLLKSAGLNVALGGNIGKSFAWQVADDKYDNYVLELSSFQLDGILDFKPHIAIITNISPDHLDRYDYKYENYIASKFRITMNQTEDDYLIYDADDEAISEWLKNNKTKAQLIPFSLTKTFELGAFIKEKTMEVNIINEEEFTMETETMALEGKHNMKNAMAATSVAKLMKIRNATIRESLSNFQGVEHRLEKVLKIQNVQYINDSKATNVNATFFALDSMNTPTVWIVGGVDKGNDYNELMSLVREKVKAIICLGVDNKKIIDMFGNVVDIMIEVNTMEDAVKMAQRLSEKGDTVLLSPACASFDLFENYEDRGNQFKQAVKHL</sequence>
<dbReference type="Pfam" id="PF21377">
    <property type="entry name" value="MurD_N"/>
    <property type="match status" value="1"/>
</dbReference>
<dbReference type="GO" id="GO:0005737">
    <property type="term" value="C:cytoplasm"/>
    <property type="evidence" value="ECO:0007669"/>
    <property type="project" value="UniProtKB-SubCell"/>
</dbReference>
<evidence type="ECO:0000256" key="4">
    <source>
        <dbReference type="ARBA" id="ARBA00022598"/>
    </source>
</evidence>
<dbReference type="InterPro" id="IPR036615">
    <property type="entry name" value="Mur_ligase_C_dom_sf"/>
</dbReference>
<keyword evidence="4 7" id="KW-0436">Ligase</keyword>
<dbReference type="Pfam" id="PF02875">
    <property type="entry name" value="Mur_ligase_C"/>
    <property type="match status" value="1"/>
</dbReference>
<proteinExistence type="inferred from homology"/>
<protein>
    <recommendedName>
        <fullName evidence="7 8">UDP-N-acetylmuramoylalanine--D-glutamate ligase</fullName>
        <ecNumber evidence="7 8">6.3.2.9</ecNumber>
    </recommendedName>
    <alternativeName>
        <fullName evidence="7">D-glutamic acid-adding enzyme</fullName>
    </alternativeName>
    <alternativeName>
        <fullName evidence="7">UDP-N-acetylmuramoyl-L-alanyl-D-glutamate synthetase</fullName>
    </alternativeName>
</protein>
<feature type="domain" description="Mur ligase central" evidence="10">
    <location>
        <begin position="108"/>
        <end position="287"/>
    </location>
</feature>
<reference evidence="11 12" key="1">
    <citation type="submission" date="2019-07" db="EMBL/GenBank/DDBJ databases">
        <title>Novel species of Flavobacterium.</title>
        <authorList>
            <person name="Liu Q."/>
            <person name="Xin Y.-H."/>
        </authorList>
    </citation>
    <scope>NUCLEOTIDE SEQUENCE [LARGE SCALE GENOMIC DNA]</scope>
    <source>
        <strain evidence="11 12">LB3P56</strain>
    </source>
</reference>
<dbReference type="InterPro" id="IPR004101">
    <property type="entry name" value="Mur_ligase_C"/>
</dbReference>
<keyword evidence="7 8" id="KW-0132">Cell division</keyword>
<organism evidence="11 12">
    <name type="scientific">Flavobacterium franklandianum</name>
    <dbReference type="NCBI Taxonomy" id="2594430"/>
    <lineage>
        <taxon>Bacteria</taxon>
        <taxon>Pseudomonadati</taxon>
        <taxon>Bacteroidota</taxon>
        <taxon>Flavobacteriia</taxon>
        <taxon>Flavobacteriales</taxon>
        <taxon>Flavobacteriaceae</taxon>
        <taxon>Flavobacterium</taxon>
    </lineage>
</organism>
<comment type="catalytic activity">
    <reaction evidence="7 8">
        <text>UDP-N-acetyl-alpha-D-muramoyl-L-alanine + D-glutamate + ATP = UDP-N-acetyl-alpha-D-muramoyl-L-alanyl-D-glutamate + ADP + phosphate + H(+)</text>
        <dbReference type="Rhea" id="RHEA:16429"/>
        <dbReference type="ChEBI" id="CHEBI:15378"/>
        <dbReference type="ChEBI" id="CHEBI:29986"/>
        <dbReference type="ChEBI" id="CHEBI:30616"/>
        <dbReference type="ChEBI" id="CHEBI:43474"/>
        <dbReference type="ChEBI" id="CHEBI:83898"/>
        <dbReference type="ChEBI" id="CHEBI:83900"/>
        <dbReference type="ChEBI" id="CHEBI:456216"/>
        <dbReference type="EC" id="6.3.2.9"/>
    </reaction>
</comment>
<dbReference type="EC" id="6.3.2.9" evidence="7 8"/>
<keyword evidence="7 8" id="KW-0131">Cell cycle</keyword>
<keyword evidence="5 7" id="KW-0547">Nucleotide-binding</keyword>
<dbReference type="HAMAP" id="MF_00639">
    <property type="entry name" value="MurD"/>
    <property type="match status" value="1"/>
</dbReference>